<accession>A0ABP8V3E2</accession>
<feature type="signal peptide" evidence="1">
    <location>
        <begin position="1"/>
        <end position="25"/>
    </location>
</feature>
<name>A0ABP8V3E2_9GAMM</name>
<feature type="chain" id="PRO_5047084367" description="UDP-N-acetylglucosamine:LPS N-acetylglucosamine transferase" evidence="1">
    <location>
        <begin position="26"/>
        <end position="411"/>
    </location>
</feature>
<dbReference type="Proteomes" id="UP001500604">
    <property type="component" value="Unassembled WGS sequence"/>
</dbReference>
<comment type="caution">
    <text evidence="2">The sequence shown here is derived from an EMBL/GenBank/DDBJ whole genome shotgun (WGS) entry which is preliminary data.</text>
</comment>
<evidence type="ECO:0008006" key="4">
    <source>
        <dbReference type="Google" id="ProtNLM"/>
    </source>
</evidence>
<dbReference type="Gene3D" id="3.40.50.12580">
    <property type="match status" value="1"/>
</dbReference>
<dbReference type="PROSITE" id="PS51257">
    <property type="entry name" value="PROKAR_LIPOPROTEIN"/>
    <property type="match status" value="1"/>
</dbReference>
<proteinExistence type="predicted"/>
<evidence type="ECO:0000313" key="2">
    <source>
        <dbReference type="EMBL" id="GAA4649367.1"/>
    </source>
</evidence>
<dbReference type="RefSeq" id="WP_345195184.1">
    <property type="nucleotide sequence ID" value="NZ_BAABFL010000131.1"/>
</dbReference>
<dbReference type="SUPFAM" id="SSF53756">
    <property type="entry name" value="UDP-Glycosyltransferase/glycogen phosphorylase"/>
    <property type="match status" value="1"/>
</dbReference>
<evidence type="ECO:0000256" key="1">
    <source>
        <dbReference type="SAM" id="SignalP"/>
    </source>
</evidence>
<keyword evidence="1" id="KW-0732">Signal</keyword>
<keyword evidence="3" id="KW-1185">Reference proteome</keyword>
<dbReference type="EMBL" id="BAABFL010000131">
    <property type="protein sequence ID" value="GAA4649367.1"/>
    <property type="molecule type" value="Genomic_DNA"/>
</dbReference>
<evidence type="ECO:0000313" key="3">
    <source>
        <dbReference type="Proteomes" id="UP001500604"/>
    </source>
</evidence>
<sequence length="411" mass="45037">MKTRLSLSFFVFLSCLLATGCSSFARQTESDPALSGDTVDIVLIANDQGESQVFKLLLPELARRNLSTQVLTMGQADTVFTTQKEVVRLNTLGSLSENAANDRTQRLDKETLERIATQLRPAIVVTGMSHAIQAQLANRFKTAGATTMAFYDNFDLVSQAQFAVPWLETTSGVDELLLPGHYQAVDAGKLPAFANSQISISGNPALEQWDIVFLVANPVQEKQRLALDPKRPVILFTGGYGDEYEHWLQLFLQAMAERPDLQVLIAPHPKTDGQLERSSVAALKLTNVSVRDGALSTAQLATAADLVVTHKSTTGFQAAWQGLPVLFVAADDYTNILIDAGLASRASSWQQILNNVHRTIDQPRHRETVSFQTLGVPEQSLQRIADHLQTTRYQVVGAGSPILEQLQVENN</sequence>
<protein>
    <recommendedName>
        <fullName evidence="4">UDP-N-acetylglucosamine:LPS N-acetylglucosamine transferase</fullName>
    </recommendedName>
</protein>
<dbReference type="InterPro" id="IPR043148">
    <property type="entry name" value="TagF_C"/>
</dbReference>
<organism evidence="2 3">
    <name type="scientific">Kistimonas scapharcae</name>
    <dbReference type="NCBI Taxonomy" id="1036133"/>
    <lineage>
        <taxon>Bacteria</taxon>
        <taxon>Pseudomonadati</taxon>
        <taxon>Pseudomonadota</taxon>
        <taxon>Gammaproteobacteria</taxon>
        <taxon>Oceanospirillales</taxon>
        <taxon>Endozoicomonadaceae</taxon>
        <taxon>Kistimonas</taxon>
    </lineage>
</organism>
<gene>
    <name evidence="2" type="ORF">GCM10023116_16410</name>
</gene>
<reference evidence="3" key="1">
    <citation type="journal article" date="2019" name="Int. J. Syst. Evol. Microbiol.">
        <title>The Global Catalogue of Microorganisms (GCM) 10K type strain sequencing project: providing services to taxonomists for standard genome sequencing and annotation.</title>
        <authorList>
            <consortium name="The Broad Institute Genomics Platform"/>
            <consortium name="The Broad Institute Genome Sequencing Center for Infectious Disease"/>
            <person name="Wu L."/>
            <person name="Ma J."/>
        </authorList>
    </citation>
    <scope>NUCLEOTIDE SEQUENCE [LARGE SCALE GENOMIC DNA]</scope>
    <source>
        <strain evidence="3">JCM 17805</strain>
    </source>
</reference>